<organism evidence="2">
    <name type="scientific">Anguilla anguilla</name>
    <name type="common">European freshwater eel</name>
    <name type="synonym">Muraena anguilla</name>
    <dbReference type="NCBI Taxonomy" id="7936"/>
    <lineage>
        <taxon>Eukaryota</taxon>
        <taxon>Metazoa</taxon>
        <taxon>Chordata</taxon>
        <taxon>Craniata</taxon>
        <taxon>Vertebrata</taxon>
        <taxon>Euteleostomi</taxon>
        <taxon>Actinopterygii</taxon>
        <taxon>Neopterygii</taxon>
        <taxon>Teleostei</taxon>
        <taxon>Anguilliformes</taxon>
        <taxon>Anguillidae</taxon>
        <taxon>Anguilla</taxon>
    </lineage>
</organism>
<feature type="transmembrane region" description="Helical" evidence="1">
    <location>
        <begin position="34"/>
        <end position="52"/>
    </location>
</feature>
<sequence>MHTTDLVESPLTFDLCHCQSCLVTRHLGRVIMELIFRGFFCFSSALYTFPALTVHCTKCTIKILLLHYTVLKYIQSKISY</sequence>
<evidence type="ECO:0000256" key="1">
    <source>
        <dbReference type="SAM" id="Phobius"/>
    </source>
</evidence>
<keyword evidence="1" id="KW-0812">Transmembrane</keyword>
<keyword evidence="1" id="KW-0472">Membrane</keyword>
<keyword evidence="1" id="KW-1133">Transmembrane helix</keyword>
<proteinExistence type="predicted"/>
<protein>
    <submittedName>
        <fullName evidence="2">Uncharacterized protein</fullName>
    </submittedName>
</protein>
<name>A0A0E9XEQ8_ANGAN</name>
<reference evidence="2" key="1">
    <citation type="submission" date="2014-11" db="EMBL/GenBank/DDBJ databases">
        <authorList>
            <person name="Amaro Gonzalez C."/>
        </authorList>
    </citation>
    <scope>NUCLEOTIDE SEQUENCE</scope>
</reference>
<dbReference type="AlphaFoldDB" id="A0A0E9XEQ8"/>
<dbReference type="EMBL" id="GBXM01008399">
    <property type="protein sequence ID" value="JAI00179.1"/>
    <property type="molecule type" value="Transcribed_RNA"/>
</dbReference>
<accession>A0A0E9XEQ8</accession>
<evidence type="ECO:0000313" key="2">
    <source>
        <dbReference type="EMBL" id="JAI00179.1"/>
    </source>
</evidence>
<reference evidence="2" key="2">
    <citation type="journal article" date="2015" name="Fish Shellfish Immunol.">
        <title>Early steps in the European eel (Anguilla anguilla)-Vibrio vulnificus interaction in the gills: Role of the RtxA13 toxin.</title>
        <authorList>
            <person name="Callol A."/>
            <person name="Pajuelo D."/>
            <person name="Ebbesson L."/>
            <person name="Teles M."/>
            <person name="MacKenzie S."/>
            <person name="Amaro C."/>
        </authorList>
    </citation>
    <scope>NUCLEOTIDE SEQUENCE</scope>
</reference>